<dbReference type="EMBL" id="CP001962">
    <property type="protein sequence ID" value="ADW21437.1"/>
    <property type="molecule type" value="Genomic_DNA"/>
</dbReference>
<organism evidence="2 3">
    <name type="scientific">Thermus scotoductus (strain ATCC 700910 / SA-01)</name>
    <dbReference type="NCBI Taxonomy" id="743525"/>
    <lineage>
        <taxon>Bacteria</taxon>
        <taxon>Thermotogati</taxon>
        <taxon>Deinococcota</taxon>
        <taxon>Deinococci</taxon>
        <taxon>Thermales</taxon>
        <taxon>Thermaceae</taxon>
        <taxon>Thermus</taxon>
    </lineage>
</organism>
<reference evidence="3" key="1">
    <citation type="submission" date="2010-03" db="EMBL/GenBank/DDBJ databases">
        <title>The genome sequence of Thermus scotoductus SA-01.</title>
        <authorList>
            <person name="Gounder K."/>
            <person name="Liesegang H."/>
            <person name="Brzuszkiewicz E."/>
            <person name="Wollherr A."/>
            <person name="Daniel R."/>
            <person name="Gottschalk G."/>
            <person name="van Heerden E."/>
            <person name="Litthauer D."/>
        </authorList>
    </citation>
    <scope>NUCLEOTIDE SEQUENCE [LARGE SCALE GENOMIC DNA]</scope>
    <source>
        <strain evidence="3">ATCC 700910 / SA-01</strain>
    </source>
</reference>
<accession>E8PNG1</accession>
<evidence type="ECO:0000313" key="3">
    <source>
        <dbReference type="Proteomes" id="UP000008087"/>
    </source>
</evidence>
<reference evidence="2 3" key="2">
    <citation type="journal article" date="2011" name="BMC Genomics">
        <title>Sequence of the hyperplastic genome of the naturally competent Thermus scotoductus SA-01.</title>
        <authorList>
            <person name="Gounder K."/>
            <person name="Brzuszkiewicz E."/>
            <person name="Liesegang H."/>
            <person name="Wollherr A."/>
            <person name="Daniel R."/>
            <person name="Gottschalk G."/>
            <person name="Reva O."/>
            <person name="Kumwenda B."/>
            <person name="Srivastava M."/>
            <person name="Bricio C."/>
            <person name="Berenguer J."/>
            <person name="van Heerden E."/>
            <person name="Litthauer D."/>
        </authorList>
    </citation>
    <scope>NUCLEOTIDE SEQUENCE [LARGE SCALE GENOMIC DNA]</scope>
    <source>
        <strain evidence="3">ATCC 700910 / SA-01</strain>
    </source>
</reference>
<dbReference type="AlphaFoldDB" id="E8PNG1"/>
<sequence length="63" mass="6559">MQSATSSSRLLAGIVPPERGLGPRLEGILPDAGPFLLLEAPAKSLPQGQGNPRRKPPPRPPLG</sequence>
<protein>
    <submittedName>
        <fullName evidence="2">Uncharacterized protein</fullName>
    </submittedName>
</protein>
<feature type="region of interest" description="Disordered" evidence="1">
    <location>
        <begin position="1"/>
        <end position="27"/>
    </location>
</feature>
<feature type="region of interest" description="Disordered" evidence="1">
    <location>
        <begin position="39"/>
        <end position="63"/>
    </location>
</feature>
<gene>
    <name evidence="2" type="ordered locus">TSC_c08110</name>
</gene>
<dbReference type="STRING" id="743525.TSC_c08110"/>
<dbReference type="KEGG" id="tsc:TSC_c08110"/>
<dbReference type="HOGENOM" id="CLU_2884493_0_0_0"/>
<proteinExistence type="predicted"/>
<dbReference type="Proteomes" id="UP000008087">
    <property type="component" value="Chromosome"/>
</dbReference>
<evidence type="ECO:0000256" key="1">
    <source>
        <dbReference type="SAM" id="MobiDB-lite"/>
    </source>
</evidence>
<evidence type="ECO:0000313" key="2">
    <source>
        <dbReference type="EMBL" id="ADW21437.1"/>
    </source>
</evidence>
<name>E8PNG1_THESS</name>